<gene>
    <name evidence="1" type="ORF">BIY23_04735</name>
</gene>
<evidence type="ECO:0000313" key="2">
    <source>
        <dbReference type="Proteomes" id="UP000175679"/>
    </source>
</evidence>
<dbReference type="Proteomes" id="UP000175679">
    <property type="component" value="Unassembled WGS sequence"/>
</dbReference>
<dbReference type="RefSeq" id="WP_070064909.1">
    <property type="nucleotide sequence ID" value="NZ_MJMG01000003.1"/>
</dbReference>
<comment type="caution">
    <text evidence="1">The sequence shown here is derived from an EMBL/GenBank/DDBJ whole genome shotgun (WGS) entry which is preliminary data.</text>
</comment>
<dbReference type="EMBL" id="MJMG01000003">
    <property type="protein sequence ID" value="OEY86856.1"/>
    <property type="molecule type" value="Genomic_DNA"/>
</dbReference>
<keyword evidence="2" id="KW-1185">Reference proteome</keyword>
<dbReference type="AlphaFoldDB" id="A0A1E7QKI7"/>
<evidence type="ECO:0000313" key="1">
    <source>
        <dbReference type="EMBL" id="OEY86856.1"/>
    </source>
</evidence>
<proteinExistence type="predicted"/>
<sequence>MNNSTDVNIACDVRQTPLSGILGMVKCADTKTDKNICSQITQLLLARGAEITDHILTRYLLSEEHVDMRILGKDVIRSFIKHLSKKMNDNEKDMCKIEKAIKAYFKWKKLFFIRSFK</sequence>
<organism evidence="1 2">
    <name type="scientific">Wolbachia pipientis</name>
    <dbReference type="NCBI Taxonomy" id="955"/>
    <lineage>
        <taxon>Bacteria</taxon>
        <taxon>Pseudomonadati</taxon>
        <taxon>Pseudomonadota</taxon>
        <taxon>Alphaproteobacteria</taxon>
        <taxon>Rickettsiales</taxon>
        <taxon>Anaplasmataceae</taxon>
        <taxon>Wolbachieae</taxon>
        <taxon>Wolbachia</taxon>
    </lineage>
</organism>
<accession>A0A1E7QKI7</accession>
<name>A0A1E7QKI7_WOLPI</name>
<reference evidence="1 2" key="1">
    <citation type="submission" date="2016-09" db="EMBL/GenBank/DDBJ databases">
        <title>Genomic evidence for plant-parasitic nematodes as the earliest Wolbachia hosts.</title>
        <authorList>
            <person name="Brown A.M."/>
            <person name="Wasala S.K."/>
            <person name="Howe D.K."/>
            <person name="Peetz A.B."/>
            <person name="Zasada I.A."/>
            <person name="Denver D.R."/>
        </authorList>
    </citation>
    <scope>NUCLEOTIDE SEQUENCE [LARGE SCALE GENOMIC DNA]</scope>
    <source>
        <strain evidence="2">wPpe</strain>
    </source>
</reference>
<protein>
    <submittedName>
        <fullName evidence="1">Uncharacterized protein</fullName>
    </submittedName>
</protein>